<evidence type="ECO:0000313" key="3">
    <source>
        <dbReference type="EMBL" id="MFC3152297.1"/>
    </source>
</evidence>
<accession>A0ABV7HEM2</accession>
<sequence length="170" mass="19181">MKKEEFENMVAPMDVLFDGLSFLAPCLFLAIGSLLLGWMIYLKYKFQRTEFSTSEGVISCSRVKDKLKNDLNGTSMFYAADIEYVFSVSDKEYTSSKITYFSNSISTNDESIAQAYVMKYPLGKSVTVTYDVNQPSECYLEKDYPFNGVVVFVSIVFILLGGGWLSVNLI</sequence>
<comment type="caution">
    <text evidence="3">The sequence shown here is derived from an EMBL/GenBank/DDBJ whole genome shotgun (WGS) entry which is preliminary data.</text>
</comment>
<dbReference type="Pfam" id="PF12158">
    <property type="entry name" value="DUF3592"/>
    <property type="match status" value="1"/>
</dbReference>
<dbReference type="Proteomes" id="UP001595476">
    <property type="component" value="Unassembled WGS sequence"/>
</dbReference>
<proteinExistence type="predicted"/>
<feature type="transmembrane region" description="Helical" evidence="1">
    <location>
        <begin position="20"/>
        <end position="42"/>
    </location>
</feature>
<protein>
    <submittedName>
        <fullName evidence="3">DUF3592 domain-containing protein</fullName>
    </submittedName>
</protein>
<keyword evidence="1" id="KW-0472">Membrane</keyword>
<feature type="domain" description="DUF3592" evidence="2">
    <location>
        <begin position="56"/>
        <end position="143"/>
    </location>
</feature>
<dbReference type="RefSeq" id="WP_386722224.1">
    <property type="nucleotide sequence ID" value="NZ_JBHRSZ010000006.1"/>
</dbReference>
<evidence type="ECO:0000259" key="2">
    <source>
        <dbReference type="Pfam" id="PF12158"/>
    </source>
</evidence>
<name>A0ABV7HEM2_9GAMM</name>
<gene>
    <name evidence="3" type="ORF">ACFOEK_14775</name>
</gene>
<dbReference type="EMBL" id="JBHRSZ010000006">
    <property type="protein sequence ID" value="MFC3152297.1"/>
    <property type="molecule type" value="Genomic_DNA"/>
</dbReference>
<keyword evidence="4" id="KW-1185">Reference proteome</keyword>
<dbReference type="InterPro" id="IPR021994">
    <property type="entry name" value="DUF3592"/>
</dbReference>
<organism evidence="3 4">
    <name type="scientific">Litoribrevibacter euphylliae</name>
    <dbReference type="NCBI Taxonomy" id="1834034"/>
    <lineage>
        <taxon>Bacteria</taxon>
        <taxon>Pseudomonadati</taxon>
        <taxon>Pseudomonadota</taxon>
        <taxon>Gammaproteobacteria</taxon>
        <taxon>Oceanospirillales</taxon>
        <taxon>Oceanospirillaceae</taxon>
        <taxon>Litoribrevibacter</taxon>
    </lineage>
</organism>
<keyword evidence="1" id="KW-1133">Transmembrane helix</keyword>
<evidence type="ECO:0000256" key="1">
    <source>
        <dbReference type="SAM" id="Phobius"/>
    </source>
</evidence>
<keyword evidence="1" id="KW-0812">Transmembrane</keyword>
<reference evidence="4" key="1">
    <citation type="journal article" date="2019" name="Int. J. Syst. Evol. Microbiol.">
        <title>The Global Catalogue of Microorganisms (GCM) 10K type strain sequencing project: providing services to taxonomists for standard genome sequencing and annotation.</title>
        <authorList>
            <consortium name="The Broad Institute Genomics Platform"/>
            <consortium name="The Broad Institute Genome Sequencing Center for Infectious Disease"/>
            <person name="Wu L."/>
            <person name="Ma J."/>
        </authorList>
    </citation>
    <scope>NUCLEOTIDE SEQUENCE [LARGE SCALE GENOMIC DNA]</scope>
    <source>
        <strain evidence="4">KCTC 52438</strain>
    </source>
</reference>
<evidence type="ECO:0000313" key="4">
    <source>
        <dbReference type="Proteomes" id="UP001595476"/>
    </source>
</evidence>
<feature type="transmembrane region" description="Helical" evidence="1">
    <location>
        <begin position="144"/>
        <end position="167"/>
    </location>
</feature>